<dbReference type="Pfam" id="PF12451">
    <property type="entry name" value="VPS11_C"/>
    <property type="match status" value="1"/>
</dbReference>
<dbReference type="GO" id="GO:0008270">
    <property type="term" value="F:zinc ion binding"/>
    <property type="evidence" value="ECO:0007669"/>
    <property type="project" value="UniProtKB-KW"/>
</dbReference>
<evidence type="ECO:0000313" key="12">
    <source>
        <dbReference type="EMBL" id="KAJ8611721.1"/>
    </source>
</evidence>
<dbReference type="Pfam" id="PF23356">
    <property type="entry name" value="TPR_PEP5_VPS11"/>
    <property type="match status" value="1"/>
</dbReference>
<dbReference type="AlphaFoldDB" id="A0AAD7XTC0"/>
<dbReference type="InterPro" id="IPR057307">
    <property type="entry name" value="PEP5_VPS11_N"/>
</dbReference>
<keyword evidence="4" id="KW-0863">Zinc-finger</keyword>
<accession>A0AAD7XTC0</accession>
<evidence type="ECO:0000259" key="11">
    <source>
        <dbReference type="Pfam" id="PF23341"/>
    </source>
</evidence>
<dbReference type="InterPro" id="IPR057308">
    <property type="entry name" value="CHCR_PEP5_VPS11"/>
</dbReference>
<keyword evidence="5" id="KW-0862">Zinc</keyword>
<evidence type="ECO:0000256" key="2">
    <source>
        <dbReference type="ARBA" id="ARBA00022448"/>
    </source>
</evidence>
<feature type="region of interest" description="Disordered" evidence="9">
    <location>
        <begin position="1020"/>
        <end position="1072"/>
    </location>
</feature>
<dbReference type="EMBL" id="JAQMWT010000065">
    <property type="protein sequence ID" value="KAJ8611721.1"/>
    <property type="molecule type" value="Genomic_DNA"/>
</dbReference>
<dbReference type="GO" id="GO:0006886">
    <property type="term" value="P:intracellular protein transport"/>
    <property type="evidence" value="ECO:0007669"/>
    <property type="project" value="UniProtKB-UniRule"/>
</dbReference>
<dbReference type="GO" id="GO:0007033">
    <property type="term" value="P:vacuole organization"/>
    <property type="evidence" value="ECO:0007669"/>
    <property type="project" value="TreeGrafter"/>
</dbReference>
<evidence type="ECO:0000313" key="13">
    <source>
        <dbReference type="Proteomes" id="UP001230188"/>
    </source>
</evidence>
<dbReference type="GO" id="GO:0007032">
    <property type="term" value="P:endosome organization"/>
    <property type="evidence" value="ECO:0007669"/>
    <property type="project" value="TreeGrafter"/>
</dbReference>
<name>A0AAD7XTC0_9STRA</name>
<evidence type="ECO:0000256" key="4">
    <source>
        <dbReference type="ARBA" id="ARBA00022771"/>
    </source>
</evidence>
<dbReference type="PANTHER" id="PTHR23323">
    <property type="entry name" value="VACUOLAR PROTEIN SORTING-ASSOCIATED PROTEIN"/>
    <property type="match status" value="1"/>
</dbReference>
<dbReference type="GO" id="GO:0030674">
    <property type="term" value="F:protein-macromolecule adaptor activity"/>
    <property type="evidence" value="ECO:0007669"/>
    <property type="project" value="TreeGrafter"/>
</dbReference>
<feature type="compositionally biased region" description="Low complexity" evidence="9">
    <location>
        <begin position="1044"/>
        <end position="1055"/>
    </location>
</feature>
<keyword evidence="6" id="KW-0653">Protein transport</keyword>
<dbReference type="GO" id="GO:0005768">
    <property type="term" value="C:endosome"/>
    <property type="evidence" value="ECO:0007669"/>
    <property type="project" value="TreeGrafter"/>
</dbReference>
<feature type="domain" description="PEP5/VPS11 N-terminal" evidence="11">
    <location>
        <begin position="399"/>
        <end position="552"/>
    </location>
</feature>
<keyword evidence="2" id="KW-0813">Transport</keyword>
<dbReference type="Proteomes" id="UP001230188">
    <property type="component" value="Unassembled WGS sequence"/>
</dbReference>
<dbReference type="PROSITE" id="PS50236">
    <property type="entry name" value="CHCR"/>
    <property type="match status" value="1"/>
</dbReference>
<evidence type="ECO:0000256" key="3">
    <source>
        <dbReference type="ARBA" id="ARBA00022723"/>
    </source>
</evidence>
<proteinExistence type="predicted"/>
<dbReference type="GO" id="GO:0048284">
    <property type="term" value="P:organelle fusion"/>
    <property type="evidence" value="ECO:0007669"/>
    <property type="project" value="TreeGrafter"/>
</dbReference>
<dbReference type="GO" id="GO:0006904">
    <property type="term" value="P:vesicle docking involved in exocytosis"/>
    <property type="evidence" value="ECO:0007669"/>
    <property type="project" value="TreeGrafter"/>
</dbReference>
<dbReference type="PANTHER" id="PTHR23323:SF24">
    <property type="entry name" value="VACUOLAR PROTEIN SORTING-ASSOCIATED PROTEIN 11 HOMOLOG"/>
    <property type="match status" value="1"/>
</dbReference>
<reference evidence="12" key="1">
    <citation type="submission" date="2023-01" db="EMBL/GenBank/DDBJ databases">
        <title>Metagenome sequencing of chrysophaentin producing Chrysophaeum taylorii.</title>
        <authorList>
            <person name="Davison J."/>
            <person name="Bewley C."/>
        </authorList>
    </citation>
    <scope>NUCLEOTIDE SEQUENCE</scope>
    <source>
        <strain evidence="12">NIES-1699</strain>
    </source>
</reference>
<feature type="domain" description="Vacuolar protein sorting protein 11 C-terminal" evidence="10">
    <location>
        <begin position="1054"/>
        <end position="1098"/>
    </location>
</feature>
<sequence>MALEEASMVRALQRFLGAERPGSQEATVPEAEREGAGELVWDLTVDAEAARVLLAARAEDVCSHVLRTGSSRLRELAAGILANLEKSGSAALDEFVDSEDPYVLAELLRLFAATRQSPNLGKLSFILRNALDPHVLTRALDLALTINYLDGQAALAAIEFPPPELAGATSICFGSGLDAALRYLELCALRKKSLPKEPIERLVLKLDGPDELASAVCALAAVTREPSPEIRDRLLRVLDRALPDDPTAAGAAAIHLLSLAPDDPPLASIPSALDTTREGWMMKISWRRFAFFRKESAGENPEAVSVAYCEGRFVLGFADGRVVVGEDEVLCTFDKGPALVSAFKQTVFAVGDGVGKWFFDFVEQQESIIQIPGGVVSAIATSEKRRAVGYADGTIWCEKQRFSMRSEITNLKFNGDGVLFGTTRDEVCCLEPFRKVLASAGCEPGCADARDDDLIVGRDDGIYYYSTEERGSTFGIDGLKQHVACLGSSYVLVASRHEKSRRSEVHAYDFKKKRVVHFHRLPAGQSVYAAVGAGTSALVYSKPDGALVTLTEISTRDKLDVLYRMNLYPMAVEIATGAGLPPGDVMDIYKMYGDHLYKKCDWEGSVQQYARTIGRLEPSYVIQRFLEAQRLENLATYLELWHRDSSSDDEMKRPELTTLLINCYAKLKDVSKLDEFCSADEIRYDAKVAVAALKDAGYSDHALRVAAKHREHLAYAQLSVEAETLDERIFEHLAQVVSEEEVETFVLRYGKKLATKFPERATELLMRMAPKEPQNFIHLFVDQPKYLRVFLEYMKQHHQKNEKISNTLLELALDEWVDATRQYKDPLANAHELSYEQRVKVKADDVMHILEQGGYDPFVALVLVETRKFQRGRLYLFAESDLRDKLPSALVDYVLLETYAEQNQIDEMLRIVRHSTNTRLWHKLLSHAVSAVPRPGEDGFFDRCDDLQNVLSVVDQDQILKPQRCLQACAKNPHVPLFAVRPFLSRLLEASRDTTSKARAAVADLRAQVAIMRSDRDELRATLPFEEEDEDDRDRDPQDRDPASSSSNNNNNNNNKWEEIKKSQRATAHDHEQFFKELEEARDDPFSVIINYFGKGVMR</sequence>
<feature type="compositionally biased region" description="Basic and acidic residues" evidence="9">
    <location>
        <begin position="1056"/>
        <end position="1072"/>
    </location>
</feature>
<comment type="subcellular location">
    <subcellularLocation>
        <location evidence="1">Endomembrane system</location>
        <topology evidence="1">Peripheral membrane protein</topology>
    </subcellularLocation>
</comment>
<evidence type="ECO:0000256" key="9">
    <source>
        <dbReference type="SAM" id="MobiDB-lite"/>
    </source>
</evidence>
<evidence type="ECO:0000256" key="7">
    <source>
        <dbReference type="ARBA" id="ARBA00023136"/>
    </source>
</evidence>
<dbReference type="Pfam" id="PF23341">
    <property type="entry name" value="PEP5_VPS11_N"/>
    <property type="match status" value="1"/>
</dbReference>
<evidence type="ECO:0000259" key="10">
    <source>
        <dbReference type="Pfam" id="PF12451"/>
    </source>
</evidence>
<evidence type="ECO:0000256" key="8">
    <source>
        <dbReference type="PROSITE-ProRule" id="PRU01006"/>
    </source>
</evidence>
<protein>
    <submittedName>
        <fullName evidence="12">Uncharacterized protein</fullName>
    </submittedName>
</protein>
<evidence type="ECO:0000256" key="5">
    <source>
        <dbReference type="ARBA" id="ARBA00022833"/>
    </source>
</evidence>
<dbReference type="InterPro" id="IPR000547">
    <property type="entry name" value="Clathrin_H-chain/VPS_repeat"/>
</dbReference>
<evidence type="ECO:0000256" key="1">
    <source>
        <dbReference type="ARBA" id="ARBA00004184"/>
    </source>
</evidence>
<keyword evidence="3" id="KW-0479">Metal-binding</keyword>
<feature type="repeat" description="CHCR" evidence="8">
    <location>
        <begin position="609"/>
        <end position="762"/>
    </location>
</feature>
<gene>
    <name evidence="12" type="ORF">CTAYLR_009188</name>
</gene>
<dbReference type="InterPro" id="IPR024763">
    <property type="entry name" value="VPS11_C"/>
</dbReference>
<organism evidence="12 13">
    <name type="scientific">Chrysophaeum taylorii</name>
    <dbReference type="NCBI Taxonomy" id="2483200"/>
    <lineage>
        <taxon>Eukaryota</taxon>
        <taxon>Sar</taxon>
        <taxon>Stramenopiles</taxon>
        <taxon>Ochrophyta</taxon>
        <taxon>Pelagophyceae</taxon>
        <taxon>Pelagomonadales</taxon>
        <taxon>Pelagomonadaceae</taxon>
        <taxon>Chrysophaeum</taxon>
    </lineage>
</organism>
<keyword evidence="13" id="KW-1185">Reference proteome</keyword>
<comment type="caution">
    <text evidence="12">The sequence shown here is derived from an EMBL/GenBank/DDBJ whole genome shotgun (WGS) entry which is preliminary data.</text>
</comment>
<evidence type="ECO:0000256" key="6">
    <source>
        <dbReference type="ARBA" id="ARBA00022927"/>
    </source>
</evidence>
<keyword evidence="7" id="KW-0472">Membrane</keyword>
<dbReference type="GO" id="GO:0030897">
    <property type="term" value="C:HOPS complex"/>
    <property type="evidence" value="ECO:0007669"/>
    <property type="project" value="TreeGrafter"/>
</dbReference>